<sequence>MNSNPNHDHPEWGIKLNLTQQPARTTAAPAWLKGWQREDWCRRGVVVWSKEQQEVTHWQGRQALRVLKELRSDDAWQQNGITIGNPATRLQLPVEDKRRRGSKQEPRPAEPPAQPEHVLINTIKLTGAQTQHLFAVLNAAEEDLHRMADAEERAEREALGKIVALILAEHPYEGKK</sequence>
<feature type="region of interest" description="Disordered" evidence="1">
    <location>
        <begin position="78"/>
        <end position="116"/>
    </location>
</feature>
<protein>
    <submittedName>
        <fullName evidence="2">Uncharacterized protein</fullName>
    </submittedName>
</protein>
<proteinExistence type="predicted"/>
<comment type="caution">
    <text evidence="2">The sequence shown here is derived from an EMBL/GenBank/DDBJ whole genome shotgun (WGS) entry which is preliminary data.</text>
</comment>
<dbReference type="Proteomes" id="UP001193081">
    <property type="component" value="Unassembled WGS sequence"/>
</dbReference>
<evidence type="ECO:0000256" key="1">
    <source>
        <dbReference type="SAM" id="MobiDB-lite"/>
    </source>
</evidence>
<feature type="compositionally biased region" description="Basic and acidic residues" evidence="1">
    <location>
        <begin position="94"/>
        <end position="108"/>
    </location>
</feature>
<evidence type="ECO:0000313" key="2">
    <source>
        <dbReference type="EMBL" id="MBP1466250.1"/>
    </source>
</evidence>
<accession>A0ABS4DA11</accession>
<reference evidence="2 3" key="1">
    <citation type="submission" date="2021-03" db="EMBL/GenBank/DDBJ databases">
        <authorList>
            <person name="Grouzdev D.S."/>
        </authorList>
    </citation>
    <scope>NUCLEOTIDE SEQUENCE [LARGE SCALE GENOMIC DNA]</scope>
    <source>
        <strain evidence="2 3">M50-1</strain>
    </source>
</reference>
<keyword evidence="3" id="KW-1185">Reference proteome</keyword>
<organism evidence="2 3">
    <name type="scientific">Candidatus Chloroploca mongolica</name>
    <dbReference type="NCBI Taxonomy" id="2528176"/>
    <lineage>
        <taxon>Bacteria</taxon>
        <taxon>Bacillati</taxon>
        <taxon>Chloroflexota</taxon>
        <taxon>Chloroflexia</taxon>
        <taxon>Chloroflexales</taxon>
        <taxon>Chloroflexineae</taxon>
        <taxon>Oscillochloridaceae</taxon>
        <taxon>Candidatus Chloroploca</taxon>
    </lineage>
</organism>
<gene>
    <name evidence="2" type="ORF">EYB53_011085</name>
</gene>
<name>A0ABS4DA11_9CHLR</name>
<evidence type="ECO:0000313" key="3">
    <source>
        <dbReference type="Proteomes" id="UP001193081"/>
    </source>
</evidence>
<dbReference type="EMBL" id="SIJK02000017">
    <property type="protein sequence ID" value="MBP1466250.1"/>
    <property type="molecule type" value="Genomic_DNA"/>
</dbReference>
<dbReference type="RefSeq" id="WP_135478252.1">
    <property type="nucleotide sequence ID" value="NZ_SIJK02000017.1"/>
</dbReference>